<keyword evidence="3" id="KW-1185">Reference proteome</keyword>
<protein>
    <submittedName>
        <fullName evidence="2">Uncharacterized protein</fullName>
    </submittedName>
</protein>
<comment type="caution">
    <text evidence="2">The sequence shown here is derived from an EMBL/GenBank/DDBJ whole genome shotgun (WGS) entry which is preliminary data.</text>
</comment>
<dbReference type="InterPro" id="IPR009003">
    <property type="entry name" value="Peptidase_S1_PA"/>
</dbReference>
<evidence type="ECO:0000256" key="1">
    <source>
        <dbReference type="ARBA" id="ARBA00023026"/>
    </source>
</evidence>
<accession>A0AAD9D4G9</accession>
<evidence type="ECO:0000313" key="2">
    <source>
        <dbReference type="EMBL" id="KAK1732674.1"/>
    </source>
</evidence>
<organism evidence="2 3">
    <name type="scientific">Skeletonema marinoi</name>
    <dbReference type="NCBI Taxonomy" id="267567"/>
    <lineage>
        <taxon>Eukaryota</taxon>
        <taxon>Sar</taxon>
        <taxon>Stramenopiles</taxon>
        <taxon>Ochrophyta</taxon>
        <taxon>Bacillariophyta</taxon>
        <taxon>Coscinodiscophyceae</taxon>
        <taxon>Thalassiosirophycidae</taxon>
        <taxon>Thalassiosirales</taxon>
        <taxon>Skeletonemataceae</taxon>
        <taxon>Skeletonema</taxon>
        <taxon>Skeletonema marinoi-dohrnii complex</taxon>
    </lineage>
</organism>
<reference evidence="2" key="1">
    <citation type="submission" date="2023-06" db="EMBL/GenBank/DDBJ databases">
        <title>Survivors Of The Sea: Transcriptome response of Skeletonema marinoi to long-term dormancy.</title>
        <authorList>
            <person name="Pinder M.I.M."/>
            <person name="Kourtchenko O."/>
            <person name="Robertson E.K."/>
            <person name="Larsson T."/>
            <person name="Maumus F."/>
            <person name="Osuna-Cruz C.M."/>
            <person name="Vancaester E."/>
            <person name="Stenow R."/>
            <person name="Vandepoele K."/>
            <person name="Ploug H."/>
            <person name="Bruchert V."/>
            <person name="Godhe A."/>
            <person name="Topel M."/>
        </authorList>
    </citation>
    <scope>NUCLEOTIDE SEQUENCE</scope>
    <source>
        <strain evidence="2">R05AC</strain>
    </source>
</reference>
<dbReference type="AlphaFoldDB" id="A0AAD9D4G9"/>
<gene>
    <name evidence="2" type="ORF">QTG54_016651</name>
</gene>
<dbReference type="InterPro" id="IPR043504">
    <property type="entry name" value="Peptidase_S1_PA_chymotrypsin"/>
</dbReference>
<sequence length="72" mass="7636">MYNGNDIALVILPGGQEEGDNIKYAKRNKDPNVPAADERLYISGWGATAGGPQSDILLGTVVNYLLLKSSDG</sequence>
<dbReference type="Gene3D" id="2.40.10.10">
    <property type="entry name" value="Trypsin-like serine proteases"/>
    <property type="match status" value="2"/>
</dbReference>
<dbReference type="SUPFAM" id="SSF50494">
    <property type="entry name" value="Trypsin-like serine proteases"/>
    <property type="match status" value="1"/>
</dbReference>
<name>A0AAD9D4G9_9STRA</name>
<evidence type="ECO:0000313" key="3">
    <source>
        <dbReference type="Proteomes" id="UP001224775"/>
    </source>
</evidence>
<dbReference type="EMBL" id="JATAAI010000061">
    <property type="protein sequence ID" value="KAK1732674.1"/>
    <property type="molecule type" value="Genomic_DNA"/>
</dbReference>
<dbReference type="Proteomes" id="UP001224775">
    <property type="component" value="Unassembled WGS sequence"/>
</dbReference>
<keyword evidence="1" id="KW-0843">Virulence</keyword>
<proteinExistence type="predicted"/>